<reference evidence="2 3" key="1">
    <citation type="submission" date="2024-03" db="EMBL/GenBank/DDBJ databases">
        <title>Novel Streptomyces species of biotechnological and ecological value are a feature of Machair soil.</title>
        <authorList>
            <person name="Prole J.R."/>
            <person name="Goodfellow M."/>
            <person name="Allenby N."/>
            <person name="Ward A.C."/>
        </authorList>
    </citation>
    <scope>NUCLEOTIDE SEQUENCE [LARGE SCALE GENOMIC DNA]</scope>
    <source>
        <strain evidence="2 3">MS1.AVA.1</strain>
    </source>
</reference>
<sequence>MSSWAELLRAYERWTVLDDERTVEDYCRELMGAQPSGLARTGSEPHPLFTDLVEKIAPRQLELLADRREQGGERVEGWVRPLWEFWAETLPAALDTEFGDQRAVQPTLRTLLEHVRGGTRPAPAPRTASRNPAAALRTTTSAPPRSTPSTPGTPTDATTATGTRTPTSERGAGVGTATTTGRTAANAATAVMRATTTTTGPAAGAVVKNRARSGTSGVSRVTVAAGAVAAHVATTTRPAATTGGTARTATDRAPGGASVVRSTAPGPPPGR</sequence>
<keyword evidence="3" id="KW-1185">Reference proteome</keyword>
<dbReference type="EMBL" id="JBBKAK010000001">
    <property type="protein sequence ID" value="MEJ8671224.1"/>
    <property type="molecule type" value="Genomic_DNA"/>
</dbReference>
<evidence type="ECO:0000313" key="2">
    <source>
        <dbReference type="EMBL" id="MEJ8671224.1"/>
    </source>
</evidence>
<proteinExistence type="predicted"/>
<dbReference type="Proteomes" id="UP001376459">
    <property type="component" value="Unassembled WGS sequence"/>
</dbReference>
<feature type="region of interest" description="Disordered" evidence="1">
    <location>
        <begin position="114"/>
        <end position="177"/>
    </location>
</feature>
<evidence type="ECO:0000313" key="3">
    <source>
        <dbReference type="Proteomes" id="UP001376459"/>
    </source>
</evidence>
<feature type="compositionally biased region" description="Low complexity" evidence="1">
    <location>
        <begin position="137"/>
        <end position="166"/>
    </location>
</feature>
<evidence type="ECO:0000256" key="1">
    <source>
        <dbReference type="SAM" id="MobiDB-lite"/>
    </source>
</evidence>
<feature type="compositionally biased region" description="Low complexity" evidence="1">
    <location>
        <begin position="236"/>
        <end position="257"/>
    </location>
</feature>
<comment type="caution">
    <text evidence="2">The sequence shown here is derived from an EMBL/GenBank/DDBJ whole genome shotgun (WGS) entry which is preliminary data.</text>
</comment>
<name>A0ABU8UQP1_9ACTN</name>
<protein>
    <submittedName>
        <fullName evidence="2">Uncharacterized protein</fullName>
    </submittedName>
</protein>
<gene>
    <name evidence="2" type="ORF">WKI71_31045</name>
</gene>
<organism evidence="2 3">
    <name type="scientific">Streptomyces machairae</name>
    <dbReference type="NCBI Taxonomy" id="3134109"/>
    <lineage>
        <taxon>Bacteria</taxon>
        <taxon>Bacillati</taxon>
        <taxon>Actinomycetota</taxon>
        <taxon>Actinomycetes</taxon>
        <taxon>Kitasatosporales</taxon>
        <taxon>Streptomycetaceae</taxon>
        <taxon>Streptomyces</taxon>
    </lineage>
</organism>
<feature type="region of interest" description="Disordered" evidence="1">
    <location>
        <begin position="236"/>
        <end position="271"/>
    </location>
</feature>
<accession>A0ABU8UQP1</accession>